<keyword evidence="4 5" id="KW-0472">Membrane</keyword>
<gene>
    <name evidence="7" type="ORF">ASIM_LOCUS15053</name>
</gene>
<accession>A0A0M3K3V5</accession>
<evidence type="ECO:0000256" key="3">
    <source>
        <dbReference type="ARBA" id="ARBA00022989"/>
    </source>
</evidence>
<feature type="transmembrane region" description="Helical" evidence="5">
    <location>
        <begin position="141"/>
        <end position="163"/>
    </location>
</feature>
<sequence length="480" mass="52806">MVFTEYDGQLDPIVDVASMKPSESTASVRSNAGSDAVEGRKNGITGTGALLSFVKGMLGPGCLSIPLAFKQAGLLTAFVMVFVFGFLNNICMLKLVHASQYLCASKGYSELSYGDLAYEACADSFYCLRPYKATLRTFTNAMLVLLQMGICCVSYVFIAMHLQQVLEHLDLNTDFSVTTYMLLIFIPLVAINCTKTMKTIVYLSVVGNILMLISFALIFKELITADHFKTDLPWITSFRGMALAAGSILYTFEGQALVLPLENKLTKPDDMIGLTGVLSVGMCLVVAVNSAFGFFGYITFGENVKGSITLNLPPTMILTAVKILITLIVYVGFVLQQYVIVETLWPTINEKLAESKWTPSAANYMQYVFRGFLVFLSMIVAIAVPDLWHIVPLVGTVCGMILAFVLPAFIDTIIFVPDMMKRQESKCSIVIRILSNSFFIVLGLFVLLVGLDSSIRDILNHWFVPAEYESRSSSVEMATD</sequence>
<name>A0A0M3K3V5_ANISI</name>
<feature type="transmembrane region" description="Helical" evidence="5">
    <location>
        <begin position="200"/>
        <end position="219"/>
    </location>
</feature>
<feature type="transmembrane region" description="Helical" evidence="5">
    <location>
        <begin position="175"/>
        <end position="193"/>
    </location>
</feature>
<evidence type="ECO:0000259" key="6">
    <source>
        <dbReference type="Pfam" id="PF01490"/>
    </source>
</evidence>
<keyword evidence="8" id="KW-1185">Reference proteome</keyword>
<protein>
    <submittedName>
        <fullName evidence="9">Aa_trans domain-containing protein</fullName>
    </submittedName>
</protein>
<evidence type="ECO:0000313" key="9">
    <source>
        <dbReference type="WBParaSite" id="ASIM_0001564601-mRNA-1"/>
    </source>
</evidence>
<feature type="transmembrane region" description="Helical" evidence="5">
    <location>
        <begin position="429"/>
        <end position="451"/>
    </location>
</feature>
<reference evidence="7 8" key="2">
    <citation type="submission" date="2018-11" db="EMBL/GenBank/DDBJ databases">
        <authorList>
            <consortium name="Pathogen Informatics"/>
        </authorList>
    </citation>
    <scope>NUCLEOTIDE SEQUENCE [LARGE SCALE GENOMIC DNA]</scope>
</reference>
<dbReference type="Proteomes" id="UP000267096">
    <property type="component" value="Unassembled WGS sequence"/>
</dbReference>
<dbReference type="EMBL" id="UYRR01032079">
    <property type="protein sequence ID" value="VDK54066.1"/>
    <property type="molecule type" value="Genomic_DNA"/>
</dbReference>
<feature type="transmembrane region" description="Helical" evidence="5">
    <location>
        <begin position="367"/>
        <end position="384"/>
    </location>
</feature>
<evidence type="ECO:0000256" key="5">
    <source>
        <dbReference type="SAM" id="Phobius"/>
    </source>
</evidence>
<evidence type="ECO:0000256" key="1">
    <source>
        <dbReference type="ARBA" id="ARBA00004141"/>
    </source>
</evidence>
<evidence type="ECO:0000313" key="7">
    <source>
        <dbReference type="EMBL" id="VDK54066.1"/>
    </source>
</evidence>
<keyword evidence="3 5" id="KW-1133">Transmembrane helix</keyword>
<reference evidence="9" key="1">
    <citation type="submission" date="2017-02" db="UniProtKB">
        <authorList>
            <consortium name="WormBaseParasite"/>
        </authorList>
    </citation>
    <scope>IDENTIFICATION</scope>
</reference>
<dbReference type="GO" id="GO:0005774">
    <property type="term" value="C:vacuolar membrane"/>
    <property type="evidence" value="ECO:0007669"/>
    <property type="project" value="TreeGrafter"/>
</dbReference>
<feature type="transmembrane region" description="Helical" evidence="5">
    <location>
        <begin position="75"/>
        <end position="96"/>
    </location>
</feature>
<dbReference type="OrthoDB" id="1684102at2759"/>
<comment type="subcellular location">
    <subcellularLocation>
        <location evidence="1">Membrane</location>
        <topology evidence="1">Multi-pass membrane protein</topology>
    </subcellularLocation>
</comment>
<feature type="transmembrane region" description="Helical" evidence="5">
    <location>
        <begin position="315"/>
        <end position="335"/>
    </location>
</feature>
<feature type="transmembrane region" description="Helical" evidence="5">
    <location>
        <begin position="390"/>
        <end position="417"/>
    </location>
</feature>
<evidence type="ECO:0000313" key="8">
    <source>
        <dbReference type="Proteomes" id="UP000267096"/>
    </source>
</evidence>
<dbReference type="WBParaSite" id="ASIM_0001564601-mRNA-1">
    <property type="protein sequence ID" value="ASIM_0001564601-mRNA-1"/>
    <property type="gene ID" value="ASIM_0001564601"/>
</dbReference>
<evidence type="ECO:0000256" key="2">
    <source>
        <dbReference type="ARBA" id="ARBA00022692"/>
    </source>
</evidence>
<feature type="transmembrane region" description="Helical" evidence="5">
    <location>
        <begin position="239"/>
        <end position="259"/>
    </location>
</feature>
<dbReference type="Pfam" id="PF01490">
    <property type="entry name" value="Aa_trans"/>
    <property type="match status" value="1"/>
</dbReference>
<proteinExistence type="predicted"/>
<feature type="transmembrane region" description="Helical" evidence="5">
    <location>
        <begin position="271"/>
        <end position="295"/>
    </location>
</feature>
<organism evidence="9">
    <name type="scientific">Anisakis simplex</name>
    <name type="common">Herring worm</name>
    <dbReference type="NCBI Taxonomy" id="6269"/>
    <lineage>
        <taxon>Eukaryota</taxon>
        <taxon>Metazoa</taxon>
        <taxon>Ecdysozoa</taxon>
        <taxon>Nematoda</taxon>
        <taxon>Chromadorea</taxon>
        <taxon>Rhabditida</taxon>
        <taxon>Spirurina</taxon>
        <taxon>Ascaridomorpha</taxon>
        <taxon>Ascaridoidea</taxon>
        <taxon>Anisakidae</taxon>
        <taxon>Anisakis</taxon>
        <taxon>Anisakis simplex complex</taxon>
    </lineage>
</organism>
<evidence type="ECO:0000256" key="4">
    <source>
        <dbReference type="ARBA" id="ARBA00023136"/>
    </source>
</evidence>
<keyword evidence="2 5" id="KW-0812">Transmembrane</keyword>
<dbReference type="PANTHER" id="PTHR22950">
    <property type="entry name" value="AMINO ACID TRANSPORTER"/>
    <property type="match status" value="1"/>
</dbReference>
<dbReference type="GO" id="GO:0015179">
    <property type="term" value="F:L-amino acid transmembrane transporter activity"/>
    <property type="evidence" value="ECO:0007669"/>
    <property type="project" value="TreeGrafter"/>
</dbReference>
<dbReference type="AlphaFoldDB" id="A0A0M3K3V5"/>
<dbReference type="InterPro" id="IPR013057">
    <property type="entry name" value="AA_transpt_TM"/>
</dbReference>
<feature type="domain" description="Amino acid transporter transmembrane" evidence="6">
    <location>
        <begin position="45"/>
        <end position="445"/>
    </location>
</feature>
<dbReference type="PANTHER" id="PTHR22950:SF349">
    <property type="entry name" value="AMINO ACID TRANSPORTER TRANSMEMBRANE DOMAIN-CONTAINING PROTEIN"/>
    <property type="match status" value="1"/>
</dbReference>